<comment type="caution">
    <text evidence="1">The sequence shown here is derived from an EMBL/GenBank/DDBJ whole genome shotgun (WGS) entry which is preliminary data.</text>
</comment>
<reference evidence="1 2" key="1">
    <citation type="submission" date="2016-03" db="EMBL/GenBank/DDBJ databases">
        <title>Whole genome sequencing of Grifola frondosa 9006-11.</title>
        <authorList>
            <person name="Min B."/>
            <person name="Park H."/>
            <person name="Kim J.-G."/>
            <person name="Cho H."/>
            <person name="Oh Y.-L."/>
            <person name="Kong W.-S."/>
            <person name="Choi I.-G."/>
        </authorList>
    </citation>
    <scope>NUCLEOTIDE SEQUENCE [LARGE SCALE GENOMIC DNA]</scope>
    <source>
        <strain evidence="1 2">9006-11</strain>
    </source>
</reference>
<keyword evidence="2" id="KW-1185">Reference proteome</keyword>
<evidence type="ECO:0000313" key="2">
    <source>
        <dbReference type="Proteomes" id="UP000092993"/>
    </source>
</evidence>
<evidence type="ECO:0000313" key="1">
    <source>
        <dbReference type="EMBL" id="OBZ69974.1"/>
    </source>
</evidence>
<dbReference type="Proteomes" id="UP000092993">
    <property type="component" value="Unassembled WGS sequence"/>
</dbReference>
<proteinExistence type="predicted"/>
<protein>
    <submittedName>
        <fullName evidence="1">Uncharacterized protein</fullName>
    </submittedName>
</protein>
<dbReference type="EMBL" id="LUGG01000015">
    <property type="protein sequence ID" value="OBZ69974.1"/>
    <property type="molecule type" value="Genomic_DNA"/>
</dbReference>
<name>A0A1C7M4F5_GRIFR</name>
<dbReference type="AlphaFoldDB" id="A0A1C7M4F5"/>
<gene>
    <name evidence="1" type="ORF">A0H81_10479</name>
</gene>
<organism evidence="1 2">
    <name type="scientific">Grifola frondosa</name>
    <name type="common">Maitake</name>
    <name type="synonym">Polyporus frondosus</name>
    <dbReference type="NCBI Taxonomy" id="5627"/>
    <lineage>
        <taxon>Eukaryota</taxon>
        <taxon>Fungi</taxon>
        <taxon>Dikarya</taxon>
        <taxon>Basidiomycota</taxon>
        <taxon>Agaricomycotina</taxon>
        <taxon>Agaricomycetes</taxon>
        <taxon>Polyporales</taxon>
        <taxon>Grifolaceae</taxon>
        <taxon>Grifola</taxon>
    </lineage>
</organism>
<sequence>MHSKHLKSPVHISSIAEKFTDAIYRISRHFESEERFRVCDVKIAINSFLTNSGGHKPVGQLPLLSICERRPIVLTRSMFSITNDLKLGLGLTDDLCNWRRKVLNPRPPR</sequence>
<accession>A0A1C7M4F5</accession>